<keyword evidence="4" id="KW-1185">Reference proteome</keyword>
<protein>
    <recommendedName>
        <fullName evidence="2">Fungal lipase-type domain-containing protein</fullName>
    </recommendedName>
</protein>
<dbReference type="SUPFAM" id="SSF53474">
    <property type="entry name" value="alpha/beta-Hydrolases"/>
    <property type="match status" value="1"/>
</dbReference>
<evidence type="ECO:0000313" key="3">
    <source>
        <dbReference type="EMBL" id="CAK0824180.1"/>
    </source>
</evidence>
<organism evidence="3 4">
    <name type="scientific">Prorocentrum cordatum</name>
    <dbReference type="NCBI Taxonomy" id="2364126"/>
    <lineage>
        <taxon>Eukaryota</taxon>
        <taxon>Sar</taxon>
        <taxon>Alveolata</taxon>
        <taxon>Dinophyceae</taxon>
        <taxon>Prorocentrales</taxon>
        <taxon>Prorocentraceae</taxon>
        <taxon>Prorocentrum</taxon>
    </lineage>
</organism>
<feature type="compositionally biased region" description="Basic residues" evidence="1">
    <location>
        <begin position="290"/>
        <end position="304"/>
    </location>
</feature>
<feature type="compositionally biased region" description="Gly residues" evidence="1">
    <location>
        <begin position="307"/>
        <end position="316"/>
    </location>
</feature>
<dbReference type="Proteomes" id="UP001189429">
    <property type="component" value="Unassembled WGS sequence"/>
</dbReference>
<feature type="region of interest" description="Disordered" evidence="1">
    <location>
        <begin position="256"/>
        <end position="328"/>
    </location>
</feature>
<feature type="domain" description="Fungal lipase-type" evidence="2">
    <location>
        <begin position="110"/>
        <end position="186"/>
    </location>
</feature>
<evidence type="ECO:0000259" key="2">
    <source>
        <dbReference type="Pfam" id="PF01764"/>
    </source>
</evidence>
<name>A0ABN9RXQ8_9DINO</name>
<comment type="caution">
    <text evidence="3">The sequence shown here is derived from an EMBL/GenBank/DDBJ whole genome shotgun (WGS) entry which is preliminary data.</text>
</comment>
<proteinExistence type="predicted"/>
<dbReference type="Gene3D" id="3.40.50.1820">
    <property type="entry name" value="alpha/beta hydrolase"/>
    <property type="match status" value="1"/>
</dbReference>
<accession>A0ABN9RXQ8</accession>
<sequence length="328" mass="36241">MPPRRCQRFVGTFRDRINARAVALSPALYRLERCVVAKPSTHSSVLNMYFVVLVRTDCVLSVGGRRQQEEEVQDSRFRFEHRRSARYPVGHIPEAQDRPDVGRQSNPTYNLCAMLLRHVETYPNHRVVFCGISHGAALAQAAALKFKDQQQSADVFVITWNAYRWTDDSGSRAVERTFGYRFLPLVMSRRRGGTRSTRYWDSVAHFPDTLSAMPNVALLDADTGGIITPRPFGGNAPRAAVPDAYARAPLRQGRAECDQEGDGAGDQCLVRGRPATAGGCRGPRRAPVQRGRRAGRPRRRRVLHRGGAAGRGGGGARAAAAPQVDLAR</sequence>
<evidence type="ECO:0000256" key="1">
    <source>
        <dbReference type="SAM" id="MobiDB-lite"/>
    </source>
</evidence>
<evidence type="ECO:0000313" key="4">
    <source>
        <dbReference type="Proteomes" id="UP001189429"/>
    </source>
</evidence>
<dbReference type="EMBL" id="CAUYUJ010008524">
    <property type="protein sequence ID" value="CAK0824180.1"/>
    <property type="molecule type" value="Genomic_DNA"/>
</dbReference>
<dbReference type="InterPro" id="IPR029058">
    <property type="entry name" value="AB_hydrolase_fold"/>
</dbReference>
<dbReference type="InterPro" id="IPR002921">
    <property type="entry name" value="Fungal_lipase-type"/>
</dbReference>
<reference evidence="3" key="1">
    <citation type="submission" date="2023-10" db="EMBL/GenBank/DDBJ databases">
        <authorList>
            <person name="Chen Y."/>
            <person name="Shah S."/>
            <person name="Dougan E. K."/>
            <person name="Thang M."/>
            <person name="Chan C."/>
        </authorList>
    </citation>
    <scope>NUCLEOTIDE SEQUENCE [LARGE SCALE GENOMIC DNA]</scope>
</reference>
<dbReference type="Pfam" id="PF01764">
    <property type="entry name" value="Lipase_3"/>
    <property type="match status" value="1"/>
</dbReference>
<gene>
    <name evidence="3" type="ORF">PCOR1329_LOCUS24658</name>
</gene>